<accession>A0A7X3FPT0</accession>
<protein>
    <submittedName>
        <fullName evidence="2">Dehydratase</fullName>
    </submittedName>
</protein>
<dbReference type="CDD" id="cd03449">
    <property type="entry name" value="R_hydratase"/>
    <property type="match status" value="1"/>
</dbReference>
<dbReference type="InterPro" id="IPR002539">
    <property type="entry name" value="MaoC-like_dom"/>
</dbReference>
<dbReference type="PANTHER" id="PTHR43664">
    <property type="entry name" value="MONOAMINE OXIDASE-RELATED"/>
    <property type="match status" value="1"/>
</dbReference>
<evidence type="ECO:0000259" key="1">
    <source>
        <dbReference type="Pfam" id="PF01575"/>
    </source>
</evidence>
<evidence type="ECO:0000313" key="2">
    <source>
        <dbReference type="EMBL" id="MVS98371.1"/>
    </source>
</evidence>
<name>A0A7X3FPT0_9HYPH</name>
<dbReference type="Pfam" id="PF01575">
    <property type="entry name" value="MaoC_dehydratas"/>
    <property type="match status" value="1"/>
</dbReference>
<comment type="caution">
    <text evidence="2">The sequence shown here is derived from an EMBL/GenBank/DDBJ whole genome shotgun (WGS) entry which is preliminary data.</text>
</comment>
<dbReference type="InterPro" id="IPR052342">
    <property type="entry name" value="MCH/BMMD"/>
</dbReference>
<keyword evidence="3" id="KW-1185">Reference proteome</keyword>
<dbReference type="AlphaFoldDB" id="A0A7X3FPT0"/>
<dbReference type="Gene3D" id="3.10.129.10">
    <property type="entry name" value="Hotdog Thioesterase"/>
    <property type="match status" value="1"/>
</dbReference>
<evidence type="ECO:0000313" key="3">
    <source>
        <dbReference type="Proteomes" id="UP000438106"/>
    </source>
</evidence>
<organism evidence="2 3">
    <name type="scientific">Devosia marina</name>
    <dbReference type="NCBI Taxonomy" id="2683198"/>
    <lineage>
        <taxon>Bacteria</taxon>
        <taxon>Pseudomonadati</taxon>
        <taxon>Pseudomonadota</taxon>
        <taxon>Alphaproteobacteria</taxon>
        <taxon>Hyphomicrobiales</taxon>
        <taxon>Devosiaceae</taxon>
        <taxon>Devosia</taxon>
    </lineage>
</organism>
<dbReference type="Proteomes" id="UP000438106">
    <property type="component" value="Unassembled WGS sequence"/>
</dbReference>
<feature type="domain" description="MaoC-like" evidence="1">
    <location>
        <begin position="14"/>
        <end position="126"/>
    </location>
</feature>
<dbReference type="PANTHER" id="PTHR43664:SF1">
    <property type="entry name" value="BETA-METHYLMALYL-COA DEHYDRATASE"/>
    <property type="match status" value="1"/>
</dbReference>
<dbReference type="InterPro" id="IPR029069">
    <property type="entry name" value="HotDog_dom_sf"/>
</dbReference>
<proteinExistence type="predicted"/>
<sequence length="146" mass="15871">MSDFYLSVGDAVTFSKTVSETDVYLFAGITGDLAPVHVNEALMNKSAFGQRIAHGALLVGFMSTLSTMMVAQAKDSHSKGETPVALGYDKIRFTAPVFFGDTVTLTYTITDVDTERRRTTANIEAKNQNDITVAVAVGLLKWVKRD</sequence>
<dbReference type="SUPFAM" id="SSF54637">
    <property type="entry name" value="Thioesterase/thiol ester dehydrase-isomerase"/>
    <property type="match status" value="1"/>
</dbReference>
<dbReference type="RefSeq" id="WP_157289320.1">
    <property type="nucleotide sequence ID" value="NZ_WQRF01000001.1"/>
</dbReference>
<gene>
    <name evidence="2" type="ORF">GO014_04960</name>
</gene>
<reference evidence="2 3" key="1">
    <citation type="submission" date="2019-12" db="EMBL/GenBank/DDBJ databases">
        <title>Devosia maris sp. nov., isolated from the deep seawater.</title>
        <authorList>
            <person name="Liu Y."/>
        </authorList>
    </citation>
    <scope>NUCLEOTIDE SEQUENCE [LARGE SCALE GENOMIC DNA]</scope>
    <source>
        <strain evidence="2 3">L53-10-65</strain>
    </source>
</reference>
<dbReference type="EMBL" id="WQRF01000001">
    <property type="protein sequence ID" value="MVS98371.1"/>
    <property type="molecule type" value="Genomic_DNA"/>
</dbReference>